<proteinExistence type="predicted"/>
<dbReference type="STRING" id="797516.HMPREF9104_01186"/>
<evidence type="ECO:0000313" key="3">
    <source>
        <dbReference type="EMBL" id="EHO52249.1"/>
    </source>
</evidence>
<feature type="domain" description="Antirepressor protein C-terminal" evidence="1">
    <location>
        <begin position="130"/>
        <end position="232"/>
    </location>
</feature>
<sequence length="247" mass="28552">MIQMNELIKTFKQNDGSVAVDGRDLHDFLEVETPYRIWIQRMIEYGFTENVDFAGFEQKSTKPQGGRPQVNHALTLDMAKELSMIQRTDRGKQARQYFIAMEKQAKAQPQLPLPKDYPSALRALADSMEENQKLKPAADYTQKMLANPGLETTSMIAKNYGMSTAKFNQLLHKMGIQYRQGKTWLLYAKYQGFGYTHIEPFSYFDQKTGTKKVANTMKWTQRGQKFIYDFLASKDVYPQVERLTLLS</sequence>
<dbReference type="HOGENOM" id="CLU_046670_7_4_9"/>
<protein>
    <submittedName>
        <fullName evidence="3">Toxin-antitoxin system, toxin component, Bro family</fullName>
    </submittedName>
</protein>
<dbReference type="PANTHER" id="PTHR36180:SF1">
    <property type="entry name" value="ANTA_ANTB ANTIREPRESSOR DOMAIN-CONTAINING PROTEIN"/>
    <property type="match status" value="1"/>
</dbReference>
<name>H1LF10_9LACO</name>
<evidence type="ECO:0000259" key="1">
    <source>
        <dbReference type="Pfam" id="PF03374"/>
    </source>
</evidence>
<dbReference type="InterPro" id="IPR005039">
    <property type="entry name" value="Ant_C"/>
</dbReference>
<evidence type="ECO:0000313" key="4">
    <source>
        <dbReference type="Proteomes" id="UP000005025"/>
    </source>
</evidence>
<evidence type="ECO:0000259" key="2">
    <source>
        <dbReference type="Pfam" id="PF08346"/>
    </source>
</evidence>
<comment type="caution">
    <text evidence="3">The sequence shown here is derived from an EMBL/GenBank/DDBJ whole genome shotgun (WGS) entry which is preliminary data.</text>
</comment>
<gene>
    <name evidence="3" type="ORF">HMPREF9104_01186</name>
</gene>
<reference evidence="3 4" key="1">
    <citation type="submission" date="2011-09" db="EMBL/GenBank/DDBJ databases">
        <authorList>
            <person name="Weinstock G."/>
            <person name="Sodergren E."/>
            <person name="Clifton S."/>
            <person name="Fulton L."/>
            <person name="Fulton B."/>
            <person name="Courtney L."/>
            <person name="Fronick C."/>
            <person name="Harrison M."/>
            <person name="Strong C."/>
            <person name="Farmer C."/>
            <person name="Delahaunty K."/>
            <person name="Markovic C."/>
            <person name="Hall O."/>
            <person name="Minx P."/>
            <person name="Tomlinson C."/>
            <person name="Mitreva M."/>
            <person name="Hou S."/>
            <person name="Chen J."/>
            <person name="Wollam A."/>
            <person name="Pepin K.H."/>
            <person name="Johnson M."/>
            <person name="Bhonagiri V."/>
            <person name="Zhang X."/>
            <person name="Suruliraj S."/>
            <person name="Warren W."/>
            <person name="Chinwalla A."/>
            <person name="Mardis E.R."/>
            <person name="Wilson R.K."/>
        </authorList>
    </citation>
    <scope>NUCLEOTIDE SEQUENCE [LARGE SCALE GENOMIC DNA]</scope>
    <source>
        <strain evidence="3 4">F0435</strain>
    </source>
</reference>
<dbReference type="Pfam" id="PF03374">
    <property type="entry name" value="ANT"/>
    <property type="match status" value="1"/>
</dbReference>
<dbReference type="PROSITE" id="PS50096">
    <property type="entry name" value="IQ"/>
    <property type="match status" value="1"/>
</dbReference>
<dbReference type="PATRIC" id="fig|797516.3.peg.1062"/>
<dbReference type="Pfam" id="PF08346">
    <property type="entry name" value="AntA"/>
    <property type="match status" value="1"/>
</dbReference>
<dbReference type="InterPro" id="IPR013557">
    <property type="entry name" value="AntA/B_antirep"/>
</dbReference>
<dbReference type="GO" id="GO:0003677">
    <property type="term" value="F:DNA binding"/>
    <property type="evidence" value="ECO:0007669"/>
    <property type="project" value="InterPro"/>
</dbReference>
<accession>H1LF10</accession>
<feature type="domain" description="AntA/AntB antirepressor" evidence="2">
    <location>
        <begin position="20"/>
        <end position="88"/>
    </location>
</feature>
<dbReference type="EMBL" id="AGRJ01000110">
    <property type="protein sequence ID" value="EHO52249.1"/>
    <property type="molecule type" value="Genomic_DNA"/>
</dbReference>
<dbReference type="PANTHER" id="PTHR36180">
    <property type="entry name" value="DNA-BINDING PROTEIN-RELATED-RELATED"/>
    <property type="match status" value="1"/>
</dbReference>
<dbReference type="AlphaFoldDB" id="H1LF10"/>
<dbReference type="Proteomes" id="UP000005025">
    <property type="component" value="Unassembled WGS sequence"/>
</dbReference>
<organism evidence="3 4">
    <name type="scientific">Lentilactobacillus kisonensis F0435</name>
    <dbReference type="NCBI Taxonomy" id="797516"/>
    <lineage>
        <taxon>Bacteria</taxon>
        <taxon>Bacillati</taxon>
        <taxon>Bacillota</taxon>
        <taxon>Bacilli</taxon>
        <taxon>Lactobacillales</taxon>
        <taxon>Lactobacillaceae</taxon>
        <taxon>Lentilactobacillus</taxon>
    </lineage>
</organism>